<dbReference type="RefSeq" id="WP_096351188.1">
    <property type="nucleotide sequence ID" value="NZ_AP014946.1"/>
</dbReference>
<dbReference type="EMBL" id="AP014946">
    <property type="protein sequence ID" value="BAT57967.1"/>
    <property type="molecule type" value="Genomic_DNA"/>
</dbReference>
<dbReference type="KEGG" id="vgo:GJW-30_1_00479"/>
<evidence type="ECO:0000313" key="2">
    <source>
        <dbReference type="Proteomes" id="UP000236884"/>
    </source>
</evidence>
<proteinExistence type="predicted"/>
<name>A0A0S3PPX5_9BRAD</name>
<dbReference type="OrthoDB" id="8889907at2"/>
<dbReference type="AlphaFoldDB" id="A0A0S3PPX5"/>
<sequence>MKIYMKSFKCYRDTSEVDSDEPYVLVFAADRENLKANTTLYGRWGNTDSGDTGRTGMVFAGPGGAPLIPPENFWNDEMPNPEHVIFLAALMENDNGNPGAVRAGLNGMLYADFVAALGVNRLEVPRETVVARLKKTMLEALTGPIAIGIPNKDDLIDVQVVDVRNAARRGGTTVVSTQMRGDGGHYELFFNVVN</sequence>
<reference evidence="1 2" key="1">
    <citation type="submission" date="2015-08" db="EMBL/GenBank/DDBJ databases">
        <title>Investigation of the bacterial diversity of lava forest soil.</title>
        <authorList>
            <person name="Lee J.S."/>
        </authorList>
    </citation>
    <scope>NUCLEOTIDE SEQUENCE [LARGE SCALE GENOMIC DNA]</scope>
    <source>
        <strain evidence="1 2">GJW-30</strain>
    </source>
</reference>
<organism evidence="1 2">
    <name type="scientific">Variibacter gotjawalensis</name>
    <dbReference type="NCBI Taxonomy" id="1333996"/>
    <lineage>
        <taxon>Bacteria</taxon>
        <taxon>Pseudomonadati</taxon>
        <taxon>Pseudomonadota</taxon>
        <taxon>Alphaproteobacteria</taxon>
        <taxon>Hyphomicrobiales</taxon>
        <taxon>Nitrobacteraceae</taxon>
        <taxon>Variibacter</taxon>
    </lineage>
</organism>
<dbReference type="Proteomes" id="UP000236884">
    <property type="component" value="Chromosome"/>
</dbReference>
<evidence type="ECO:0000313" key="1">
    <source>
        <dbReference type="EMBL" id="BAT57967.1"/>
    </source>
</evidence>
<keyword evidence="2" id="KW-1185">Reference proteome</keyword>
<gene>
    <name evidence="1" type="ORF">GJW-30_1_00479</name>
</gene>
<protein>
    <submittedName>
        <fullName evidence="1">Uncharacterized protein</fullName>
    </submittedName>
</protein>
<accession>A0A0S3PPX5</accession>